<dbReference type="RefSeq" id="WP_120190226.1">
    <property type="nucleotide sequence ID" value="NZ_MCHY01000009.1"/>
</dbReference>
<dbReference type="PANTHER" id="PTHR47816:SF4">
    <property type="entry name" value="RIBOSOMAL RNA SMALL SUBUNIT METHYLTRANSFERASE C"/>
    <property type="match status" value="1"/>
</dbReference>
<evidence type="ECO:0000256" key="2">
    <source>
        <dbReference type="ARBA" id="ARBA00022679"/>
    </source>
</evidence>
<organism evidence="4 5">
    <name type="scientific">Ammoniphilus oxalaticus</name>
    <dbReference type="NCBI Taxonomy" id="66863"/>
    <lineage>
        <taxon>Bacteria</taxon>
        <taxon>Bacillati</taxon>
        <taxon>Bacillota</taxon>
        <taxon>Bacilli</taxon>
        <taxon>Bacillales</taxon>
        <taxon>Paenibacillaceae</taxon>
        <taxon>Aneurinibacillus group</taxon>
        <taxon>Ammoniphilus</taxon>
    </lineage>
</organism>
<evidence type="ECO:0000313" key="5">
    <source>
        <dbReference type="Proteomes" id="UP000284219"/>
    </source>
</evidence>
<dbReference type="EMBL" id="MCHY01000009">
    <property type="protein sequence ID" value="RKD22749.1"/>
    <property type="molecule type" value="Genomic_DNA"/>
</dbReference>
<gene>
    <name evidence="4" type="ORF">BEP19_10890</name>
</gene>
<dbReference type="OrthoDB" id="9764961at2"/>
<evidence type="ECO:0000259" key="3">
    <source>
        <dbReference type="Pfam" id="PF05175"/>
    </source>
</evidence>
<dbReference type="Pfam" id="PF05175">
    <property type="entry name" value="MTS"/>
    <property type="match status" value="1"/>
</dbReference>
<dbReference type="CDD" id="cd02440">
    <property type="entry name" value="AdoMet_MTases"/>
    <property type="match status" value="1"/>
</dbReference>
<protein>
    <submittedName>
        <fullName evidence="4">16S rRNA methyltransferase</fullName>
    </submittedName>
</protein>
<dbReference type="Proteomes" id="UP000284219">
    <property type="component" value="Unassembled WGS sequence"/>
</dbReference>
<dbReference type="GO" id="GO:0008757">
    <property type="term" value="F:S-adenosylmethionine-dependent methyltransferase activity"/>
    <property type="evidence" value="ECO:0007669"/>
    <property type="project" value="InterPro"/>
</dbReference>
<accession>A0A419SG41</accession>
<dbReference type="GO" id="GO:0032259">
    <property type="term" value="P:methylation"/>
    <property type="evidence" value="ECO:0007669"/>
    <property type="project" value="UniProtKB-KW"/>
</dbReference>
<name>A0A419SG41_9BACL</name>
<evidence type="ECO:0000256" key="1">
    <source>
        <dbReference type="ARBA" id="ARBA00022603"/>
    </source>
</evidence>
<feature type="domain" description="Methyltransferase small" evidence="3">
    <location>
        <begin position="27"/>
        <end position="196"/>
    </location>
</feature>
<dbReference type="SUPFAM" id="SSF53335">
    <property type="entry name" value="S-adenosyl-L-methionine-dependent methyltransferases"/>
    <property type="match status" value="1"/>
</dbReference>
<dbReference type="InterPro" id="IPR029063">
    <property type="entry name" value="SAM-dependent_MTases_sf"/>
</dbReference>
<dbReference type="InterPro" id="IPR046977">
    <property type="entry name" value="RsmC/RlmG"/>
</dbReference>
<reference evidence="4 5" key="1">
    <citation type="submission" date="2016-08" db="EMBL/GenBank/DDBJ databases">
        <title>Novel Firmicute Genomes.</title>
        <authorList>
            <person name="Poppleton D.I."/>
            <person name="Gribaldo S."/>
        </authorList>
    </citation>
    <scope>NUCLEOTIDE SEQUENCE [LARGE SCALE GENOMIC DNA]</scope>
    <source>
        <strain evidence="4 5">RAOx-1</strain>
    </source>
</reference>
<keyword evidence="5" id="KW-1185">Reference proteome</keyword>
<sequence length="203" mass="23157">MTEHYYTNSPSVTHDEKRFDFQLRGREFTFKSDAGVFSKERIDFGSLLLIENMEIENEDRVLDVGCGYGPIGLTAAYLASKGDVLMVDINERAVSLANWNAKNNGIDNARAIESDLFEKVDQQQKFNVILTNPPIRAGKVTVHHIFERSYHYLKPGGHLWIVIQKKQGAPSAFRKLEETYEQVTKITQKKGYWIIKAQKAMGD</sequence>
<dbReference type="Gene3D" id="3.40.50.150">
    <property type="entry name" value="Vaccinia Virus protein VP39"/>
    <property type="match status" value="1"/>
</dbReference>
<evidence type="ECO:0000313" key="4">
    <source>
        <dbReference type="EMBL" id="RKD22749.1"/>
    </source>
</evidence>
<dbReference type="AlphaFoldDB" id="A0A419SG41"/>
<keyword evidence="2 4" id="KW-0808">Transferase</keyword>
<dbReference type="InterPro" id="IPR007848">
    <property type="entry name" value="Small_mtfrase_dom"/>
</dbReference>
<proteinExistence type="predicted"/>
<keyword evidence="1 4" id="KW-0489">Methyltransferase</keyword>
<comment type="caution">
    <text evidence="4">The sequence shown here is derived from an EMBL/GenBank/DDBJ whole genome shotgun (WGS) entry which is preliminary data.</text>
</comment>
<dbReference type="PANTHER" id="PTHR47816">
    <property type="entry name" value="RIBOSOMAL RNA SMALL SUBUNIT METHYLTRANSFERASE C"/>
    <property type="match status" value="1"/>
</dbReference>